<dbReference type="SUPFAM" id="SSF51735">
    <property type="entry name" value="NAD(P)-binding Rossmann-fold domains"/>
    <property type="match status" value="1"/>
</dbReference>
<dbReference type="SMART" id="SM00829">
    <property type="entry name" value="PKS_ER"/>
    <property type="match status" value="1"/>
</dbReference>
<evidence type="ECO:0000313" key="4">
    <source>
        <dbReference type="EnsemblPlants" id="OBART06G20310.2"/>
    </source>
</evidence>
<dbReference type="EnsemblPlants" id="OBART06G20310.2">
    <property type="protein sequence ID" value="OBART06G20310.2"/>
    <property type="gene ID" value="OBART06G20310"/>
</dbReference>
<keyword evidence="5" id="KW-1185">Reference proteome</keyword>
<sequence length="381" mass="41849">MEVESRYVAVRHHVEGLPSEDDFEVKAARVRWWPESGEVLVRNLYLSVDPYQLNRMKRRSASHLAVDGIVPGERIDAYGAGEVVASACEEYKEGDVVTGVLGWEDYTLFRPSPGVLMSKLAASDDLPLSHHLSALGERRRRRRRAPRHACMQFLLICLSVSVAPGGDRWIEHVAGTSGMTAYAGLYEVGRPEAGEKVFVSAASGSVGSLVGQFAKLAGCYVVGCAGTNAKVDLLKNKLGFDDAFNYKDEPDMKSALKRYFPDGIDIYFDNVGGETLEAALANMNTYGRVALCGVISEYTDAGHRAVPDLLEVIYKRITIRGFFAWDFLTRFAEFTGVISDWIRQGKVQVIEDISDGLESVPSAFTALFSGDNIGKKMVKLA</sequence>
<dbReference type="Gramene" id="OBART06G20310.2">
    <property type="protein sequence ID" value="OBART06G20310.2"/>
    <property type="gene ID" value="OBART06G20310"/>
</dbReference>
<name>A0A0D3GIF7_9ORYZ</name>
<dbReference type="Gene3D" id="3.40.50.720">
    <property type="entry name" value="NAD(P)-binding Rossmann-like Domain"/>
    <property type="match status" value="1"/>
</dbReference>
<accession>A0A0D3GIF7</accession>
<dbReference type="CDD" id="cd08295">
    <property type="entry name" value="double_bond_reductase_like"/>
    <property type="match status" value="1"/>
</dbReference>
<dbReference type="AlphaFoldDB" id="A0A0D3GIF7"/>
<evidence type="ECO:0000259" key="3">
    <source>
        <dbReference type="SMART" id="SM00829"/>
    </source>
</evidence>
<dbReference type="GO" id="GO:0016628">
    <property type="term" value="F:oxidoreductase activity, acting on the CH-CH group of donors, NAD or NADP as acceptor"/>
    <property type="evidence" value="ECO:0007669"/>
    <property type="project" value="InterPro"/>
</dbReference>
<dbReference type="FunFam" id="3.40.50.720:FF:000121">
    <property type="entry name" value="Prostaglandin reductase 2"/>
    <property type="match status" value="1"/>
</dbReference>
<feature type="domain" description="Enoyl reductase (ER)" evidence="3">
    <location>
        <begin position="16"/>
        <end position="378"/>
    </location>
</feature>
<dbReference type="InterPro" id="IPR041694">
    <property type="entry name" value="ADH_N_2"/>
</dbReference>
<dbReference type="STRING" id="65489.A0A0D3GIF7"/>
<comment type="subunit">
    <text evidence="1">Homodimer.</text>
</comment>
<dbReference type="Gene3D" id="3.90.180.10">
    <property type="entry name" value="Medium-chain alcohol dehydrogenases, catalytic domain"/>
    <property type="match status" value="1"/>
</dbReference>
<reference evidence="4" key="1">
    <citation type="journal article" date="2009" name="Rice">
        <title>De Novo Next Generation Sequencing of Plant Genomes.</title>
        <authorList>
            <person name="Rounsley S."/>
            <person name="Marri P.R."/>
            <person name="Yu Y."/>
            <person name="He R."/>
            <person name="Sisneros N."/>
            <person name="Goicoechea J.L."/>
            <person name="Lee S.J."/>
            <person name="Angelova A."/>
            <person name="Kudrna D."/>
            <person name="Luo M."/>
            <person name="Affourtit J."/>
            <person name="Desany B."/>
            <person name="Knight J."/>
            <person name="Niazi F."/>
            <person name="Egholm M."/>
            <person name="Wing R.A."/>
        </authorList>
    </citation>
    <scope>NUCLEOTIDE SEQUENCE [LARGE SCALE GENOMIC DNA]</scope>
    <source>
        <strain evidence="4">cv. IRGC 105608</strain>
    </source>
</reference>
<proteinExistence type="predicted"/>
<dbReference type="InterPro" id="IPR020843">
    <property type="entry name" value="ER"/>
</dbReference>
<evidence type="ECO:0000313" key="5">
    <source>
        <dbReference type="Proteomes" id="UP000026960"/>
    </source>
</evidence>
<dbReference type="SUPFAM" id="SSF50129">
    <property type="entry name" value="GroES-like"/>
    <property type="match status" value="1"/>
</dbReference>
<dbReference type="PANTHER" id="PTHR43205">
    <property type="entry name" value="PROSTAGLANDIN REDUCTASE"/>
    <property type="match status" value="1"/>
</dbReference>
<dbReference type="Pfam" id="PF16884">
    <property type="entry name" value="ADH_N_2"/>
    <property type="match status" value="1"/>
</dbReference>
<organism evidence="4">
    <name type="scientific">Oryza barthii</name>
    <dbReference type="NCBI Taxonomy" id="65489"/>
    <lineage>
        <taxon>Eukaryota</taxon>
        <taxon>Viridiplantae</taxon>
        <taxon>Streptophyta</taxon>
        <taxon>Embryophyta</taxon>
        <taxon>Tracheophyta</taxon>
        <taxon>Spermatophyta</taxon>
        <taxon>Magnoliopsida</taxon>
        <taxon>Liliopsida</taxon>
        <taxon>Poales</taxon>
        <taxon>Poaceae</taxon>
        <taxon>BOP clade</taxon>
        <taxon>Oryzoideae</taxon>
        <taxon>Oryzeae</taxon>
        <taxon>Oryzinae</taxon>
        <taxon>Oryza</taxon>
    </lineage>
</organism>
<dbReference type="InterPro" id="IPR045010">
    <property type="entry name" value="MDR_fam"/>
</dbReference>
<dbReference type="InterPro" id="IPR036291">
    <property type="entry name" value="NAD(P)-bd_dom_sf"/>
</dbReference>
<dbReference type="InterPro" id="IPR013149">
    <property type="entry name" value="ADH-like_C"/>
</dbReference>
<reference evidence="4" key="2">
    <citation type="submission" date="2015-03" db="UniProtKB">
        <authorList>
            <consortium name="EnsemblPlants"/>
        </authorList>
    </citation>
    <scope>IDENTIFICATION</scope>
</reference>
<keyword evidence="2" id="KW-0560">Oxidoreductase</keyword>
<dbReference type="eggNOG" id="KOG1196">
    <property type="taxonomic scope" value="Eukaryota"/>
</dbReference>
<dbReference type="PANTHER" id="PTHR43205:SF12">
    <property type="entry name" value="OS06G0602900 PROTEIN"/>
    <property type="match status" value="1"/>
</dbReference>
<evidence type="ECO:0000256" key="1">
    <source>
        <dbReference type="ARBA" id="ARBA00011738"/>
    </source>
</evidence>
<dbReference type="Proteomes" id="UP000026960">
    <property type="component" value="Chromosome 6"/>
</dbReference>
<protein>
    <recommendedName>
        <fullName evidence="3">Enoyl reductase (ER) domain-containing protein</fullName>
    </recommendedName>
</protein>
<evidence type="ECO:0000256" key="2">
    <source>
        <dbReference type="ARBA" id="ARBA00023002"/>
    </source>
</evidence>
<dbReference type="PaxDb" id="65489-OBART06G20310.2"/>
<dbReference type="InterPro" id="IPR011032">
    <property type="entry name" value="GroES-like_sf"/>
</dbReference>
<dbReference type="Pfam" id="PF00107">
    <property type="entry name" value="ADH_zinc_N"/>
    <property type="match status" value="1"/>
</dbReference>